<feature type="compositionally biased region" description="Basic and acidic residues" evidence="4">
    <location>
        <begin position="24"/>
        <end position="35"/>
    </location>
</feature>
<evidence type="ECO:0000313" key="5">
    <source>
        <dbReference type="Ensembl" id="ENSSPUP00000016473.1"/>
    </source>
</evidence>
<name>A0A8D0HAF4_SPHPU</name>
<evidence type="ECO:0000313" key="6">
    <source>
        <dbReference type="Proteomes" id="UP000694392"/>
    </source>
</evidence>
<dbReference type="PROSITE" id="PS50297">
    <property type="entry name" value="ANK_REP_REGION"/>
    <property type="match status" value="3"/>
</dbReference>
<dbReference type="Proteomes" id="UP000694392">
    <property type="component" value="Unplaced"/>
</dbReference>
<dbReference type="SMART" id="SM00248">
    <property type="entry name" value="ANK"/>
    <property type="match status" value="4"/>
</dbReference>
<dbReference type="PANTHER" id="PTHR24126">
    <property type="entry name" value="ANKYRIN REPEAT, PH AND SEC7 DOMAIN CONTAINING PROTEIN SECG-RELATED"/>
    <property type="match status" value="1"/>
</dbReference>
<proteinExistence type="predicted"/>
<dbReference type="PROSITE" id="PS50088">
    <property type="entry name" value="ANK_REPEAT"/>
    <property type="match status" value="3"/>
</dbReference>
<dbReference type="Ensembl" id="ENSSPUT00000017549.1">
    <property type="protein sequence ID" value="ENSSPUP00000016473.1"/>
    <property type="gene ID" value="ENSSPUG00000012723.1"/>
</dbReference>
<dbReference type="InterPro" id="IPR036770">
    <property type="entry name" value="Ankyrin_rpt-contain_sf"/>
</dbReference>
<feature type="repeat" description="ANK" evidence="3">
    <location>
        <begin position="175"/>
        <end position="207"/>
    </location>
</feature>
<feature type="repeat" description="ANK" evidence="3">
    <location>
        <begin position="142"/>
        <end position="174"/>
    </location>
</feature>
<reference evidence="5" key="2">
    <citation type="submission" date="2025-09" db="UniProtKB">
        <authorList>
            <consortium name="Ensembl"/>
        </authorList>
    </citation>
    <scope>IDENTIFICATION</scope>
</reference>
<dbReference type="AlphaFoldDB" id="A0A8D0HAF4"/>
<dbReference type="SUPFAM" id="SSF48403">
    <property type="entry name" value="Ankyrin repeat"/>
    <property type="match status" value="1"/>
</dbReference>
<dbReference type="PANTHER" id="PTHR24126:SF3">
    <property type="entry name" value="ANKYRIN REPEAT DOMAIN-CONTAINING PROTEIN 2"/>
    <property type="match status" value="1"/>
</dbReference>
<gene>
    <name evidence="5" type="primary">ANKRD2</name>
</gene>
<sequence length="244" mass="26522">MQGATMDPAVKWVTELIDQKLALEEEQEVRPREGRGGSGLRVGGAGRDPGGQDRALLGQRGWHLGATVPSPQTGPVKEEAFLKATVKGKVPVVEKFLEDGGSPDTCDEFRRTALHRASLEGFTEIVEKLLAKGATVGFRDRLDSTAVHWACRGGHLEVVKLLKERGADLNVRDKEGDSALHDAVRLSRYKIIKMLILLGANMMGKNLAGKTPTDLVQLWQADTRHALEKPEPGTVETSVETSES</sequence>
<reference evidence="5" key="1">
    <citation type="submission" date="2025-08" db="UniProtKB">
        <authorList>
            <consortium name="Ensembl"/>
        </authorList>
    </citation>
    <scope>IDENTIFICATION</scope>
</reference>
<keyword evidence="6" id="KW-1185">Reference proteome</keyword>
<dbReference type="PRINTS" id="PR01415">
    <property type="entry name" value="ANKYRIN"/>
</dbReference>
<evidence type="ECO:0000256" key="1">
    <source>
        <dbReference type="ARBA" id="ARBA00022737"/>
    </source>
</evidence>
<dbReference type="GeneTree" id="ENSGT00940000153956"/>
<dbReference type="GO" id="GO:0005634">
    <property type="term" value="C:nucleus"/>
    <property type="evidence" value="ECO:0007669"/>
    <property type="project" value="TreeGrafter"/>
</dbReference>
<dbReference type="GO" id="GO:0006357">
    <property type="term" value="P:regulation of transcription by RNA polymerase II"/>
    <property type="evidence" value="ECO:0007669"/>
    <property type="project" value="TreeGrafter"/>
</dbReference>
<evidence type="ECO:0000256" key="4">
    <source>
        <dbReference type="SAM" id="MobiDB-lite"/>
    </source>
</evidence>
<keyword evidence="2 3" id="KW-0040">ANK repeat</keyword>
<feature type="region of interest" description="Disordered" evidence="4">
    <location>
        <begin position="24"/>
        <end position="55"/>
    </location>
</feature>
<feature type="repeat" description="ANK" evidence="3">
    <location>
        <begin position="109"/>
        <end position="141"/>
    </location>
</feature>
<dbReference type="Pfam" id="PF12796">
    <property type="entry name" value="Ank_2"/>
    <property type="match status" value="1"/>
</dbReference>
<protein>
    <submittedName>
        <fullName evidence="5">Ankyrin repeat domain 2</fullName>
    </submittedName>
</protein>
<feature type="compositionally biased region" description="Gly residues" evidence="4">
    <location>
        <begin position="36"/>
        <end position="49"/>
    </location>
</feature>
<dbReference type="InterPro" id="IPR002110">
    <property type="entry name" value="Ankyrin_rpt"/>
</dbReference>
<accession>A0A8D0HAF4</accession>
<evidence type="ECO:0000256" key="2">
    <source>
        <dbReference type="ARBA" id="ARBA00023043"/>
    </source>
</evidence>
<evidence type="ECO:0000256" key="3">
    <source>
        <dbReference type="PROSITE-ProRule" id="PRU00023"/>
    </source>
</evidence>
<organism evidence="5 6">
    <name type="scientific">Sphenodon punctatus</name>
    <name type="common">Tuatara</name>
    <name type="synonym">Hatteria punctata</name>
    <dbReference type="NCBI Taxonomy" id="8508"/>
    <lineage>
        <taxon>Eukaryota</taxon>
        <taxon>Metazoa</taxon>
        <taxon>Chordata</taxon>
        <taxon>Craniata</taxon>
        <taxon>Vertebrata</taxon>
        <taxon>Euteleostomi</taxon>
        <taxon>Lepidosauria</taxon>
        <taxon>Sphenodontia</taxon>
        <taxon>Sphenodontidae</taxon>
        <taxon>Sphenodon</taxon>
    </lineage>
</organism>
<dbReference type="GO" id="GO:0061629">
    <property type="term" value="F:RNA polymerase II-specific DNA-binding transcription factor binding"/>
    <property type="evidence" value="ECO:0007669"/>
    <property type="project" value="TreeGrafter"/>
</dbReference>
<keyword evidence="1" id="KW-0677">Repeat</keyword>
<dbReference type="Gene3D" id="1.25.40.20">
    <property type="entry name" value="Ankyrin repeat-containing domain"/>
    <property type="match status" value="1"/>
</dbReference>